<evidence type="ECO:0000313" key="2">
    <source>
        <dbReference type="Proteomes" id="UP000729402"/>
    </source>
</evidence>
<evidence type="ECO:0000313" key="1">
    <source>
        <dbReference type="EMBL" id="KAG8088102.1"/>
    </source>
</evidence>
<name>A0A8J5WG10_ZIZPA</name>
<comment type="caution">
    <text evidence="1">The sequence shown here is derived from an EMBL/GenBank/DDBJ whole genome shotgun (WGS) entry which is preliminary data.</text>
</comment>
<dbReference type="OrthoDB" id="660400at2759"/>
<accession>A0A8J5WG10</accession>
<reference evidence="1" key="2">
    <citation type="submission" date="2021-02" db="EMBL/GenBank/DDBJ databases">
        <authorList>
            <person name="Kimball J.A."/>
            <person name="Haas M.W."/>
            <person name="Macchietto M."/>
            <person name="Kono T."/>
            <person name="Duquette J."/>
            <person name="Shao M."/>
        </authorList>
    </citation>
    <scope>NUCLEOTIDE SEQUENCE</scope>
    <source>
        <tissue evidence="1">Fresh leaf tissue</tissue>
    </source>
</reference>
<reference evidence="1" key="1">
    <citation type="journal article" date="2021" name="bioRxiv">
        <title>Whole Genome Assembly and Annotation of Northern Wild Rice, Zizania palustris L., Supports a Whole Genome Duplication in the Zizania Genus.</title>
        <authorList>
            <person name="Haas M."/>
            <person name="Kono T."/>
            <person name="Macchietto M."/>
            <person name="Millas R."/>
            <person name="McGilp L."/>
            <person name="Shao M."/>
            <person name="Duquette J."/>
            <person name="Hirsch C.N."/>
            <person name="Kimball J."/>
        </authorList>
    </citation>
    <scope>NUCLEOTIDE SEQUENCE</scope>
    <source>
        <tissue evidence="1">Fresh leaf tissue</tissue>
    </source>
</reference>
<dbReference type="PANTHER" id="PTHR33186:SF13">
    <property type="entry name" value="OS10G0138300 PROTEIN"/>
    <property type="match status" value="1"/>
</dbReference>
<dbReference type="PANTHER" id="PTHR33186">
    <property type="entry name" value="OS10G0136150 PROTEIN-RELATED"/>
    <property type="match status" value="1"/>
</dbReference>
<dbReference type="AlphaFoldDB" id="A0A8J5WG10"/>
<evidence type="ECO:0008006" key="3">
    <source>
        <dbReference type="Google" id="ProtNLM"/>
    </source>
</evidence>
<sequence length="351" mass="39439">MPSAIVVDAVHWLVGDSSEVMQFHLKTHQLQLIETPLDIGDEEFTLFPTKLDNLGYAAVPLPVDNVTLSYSDDFDEDIVYGDQNYGFVPSSNLKVIGFVEEANAVLLRVVGMGVFMIDIETSCRKKESDYQNYHIVYPYSSFYTGVGKTIFSEAVSLPNTENNGPTWPRGEPILGVVPTHAPMAYFTSEANDTSVIYGYDDGAEHDDCHSTSYQVLVAFSDRSLYYWLDTLGEKRVYVSVWSSVFHEREFMLFPTKLETLGYAGLLGEQIVIFNKDVVGDAATTEGPWNILNILHQDNAYFPITPMTYVTTSAAPLLSVDCVDVSDSIDFDEDIVYGDQYYGYCWYEGFYD</sequence>
<keyword evidence="2" id="KW-1185">Reference proteome</keyword>
<dbReference type="Proteomes" id="UP000729402">
    <property type="component" value="Unassembled WGS sequence"/>
</dbReference>
<gene>
    <name evidence="1" type="ORF">GUJ93_ZPchr0010g8242</name>
</gene>
<organism evidence="1 2">
    <name type="scientific">Zizania palustris</name>
    <name type="common">Northern wild rice</name>
    <dbReference type="NCBI Taxonomy" id="103762"/>
    <lineage>
        <taxon>Eukaryota</taxon>
        <taxon>Viridiplantae</taxon>
        <taxon>Streptophyta</taxon>
        <taxon>Embryophyta</taxon>
        <taxon>Tracheophyta</taxon>
        <taxon>Spermatophyta</taxon>
        <taxon>Magnoliopsida</taxon>
        <taxon>Liliopsida</taxon>
        <taxon>Poales</taxon>
        <taxon>Poaceae</taxon>
        <taxon>BOP clade</taxon>
        <taxon>Oryzoideae</taxon>
        <taxon>Oryzeae</taxon>
        <taxon>Zizaniinae</taxon>
        <taxon>Zizania</taxon>
    </lineage>
</organism>
<proteinExistence type="predicted"/>
<dbReference type="EMBL" id="JAAALK010000082">
    <property type="protein sequence ID" value="KAG8088102.1"/>
    <property type="molecule type" value="Genomic_DNA"/>
</dbReference>
<protein>
    <recommendedName>
        <fullName evidence="3">DUF1618 domain-containing protein</fullName>
    </recommendedName>
</protein>